<name>A0A0F3GJM5_9BACT</name>
<evidence type="ECO:0000313" key="2">
    <source>
        <dbReference type="EMBL" id="KJU82096.1"/>
    </source>
</evidence>
<sequence length="371" mass="41707">MGILNKIYKDKTVLITGHTGFKGSWLAMWLNLLGAKVIGYSSYMPSEPCNFEVCNIGSRITHVKGDVRDFATLRDVFTEYTPDVIFHLAAQPIVRRSYSEPKLTFDTNIGGTVNILECIRVFPGVMAGVIITSDKCYKNVEWLWGYRETDTLGGDDSYSASKACAELVCHAYAQSFFNNTEINNSTNIASARAGNVIGGGDWAPNRIIPDCLRAWTNSKEAIIRSPDATRPWQHVLEPLSGYLILGAELLVSGSLHGEAFNFGPSEEINKSVRDLINSFIKYWGNGSWKYEPSESNKKESTLLNLSCDKAAAILKWRPVLSFDETIRLTAEWFKAYYTGNEDMYDFSINHIQYYTDKAKEQSLPWVGEKFE</sequence>
<comment type="caution">
    <text evidence="2">The sequence shown here is derived from an EMBL/GenBank/DDBJ whole genome shotgun (WGS) entry which is preliminary data.</text>
</comment>
<evidence type="ECO:0000313" key="3">
    <source>
        <dbReference type="Proteomes" id="UP000033423"/>
    </source>
</evidence>
<protein>
    <submittedName>
        <fullName evidence="2">CDP-glucose 4,6-dehydratase</fullName>
    </submittedName>
</protein>
<dbReference type="Proteomes" id="UP000033423">
    <property type="component" value="Unassembled WGS sequence"/>
</dbReference>
<dbReference type="NCBIfam" id="TIGR02622">
    <property type="entry name" value="CDP_4_6_dhtase"/>
    <property type="match status" value="1"/>
</dbReference>
<dbReference type="SUPFAM" id="SSF51735">
    <property type="entry name" value="NAD(P)-binding Rossmann-fold domains"/>
    <property type="match status" value="1"/>
</dbReference>
<dbReference type="Pfam" id="PF16363">
    <property type="entry name" value="GDP_Man_Dehyd"/>
    <property type="match status" value="1"/>
</dbReference>
<dbReference type="PATRIC" id="fig|29290.4.peg.7596"/>
<organism evidence="2 3">
    <name type="scientific">Candidatus Magnetobacterium bavaricum</name>
    <dbReference type="NCBI Taxonomy" id="29290"/>
    <lineage>
        <taxon>Bacteria</taxon>
        <taxon>Pseudomonadati</taxon>
        <taxon>Nitrospirota</taxon>
        <taxon>Thermodesulfovibrionia</taxon>
        <taxon>Thermodesulfovibrionales</taxon>
        <taxon>Candidatus Magnetobacteriaceae</taxon>
        <taxon>Candidatus Magnetobacterium</taxon>
    </lineage>
</organism>
<feature type="domain" description="NAD(P)-binding" evidence="1">
    <location>
        <begin position="14"/>
        <end position="327"/>
    </location>
</feature>
<dbReference type="EMBL" id="LACI01002428">
    <property type="protein sequence ID" value="KJU82096.1"/>
    <property type="molecule type" value="Genomic_DNA"/>
</dbReference>
<evidence type="ECO:0000259" key="1">
    <source>
        <dbReference type="Pfam" id="PF16363"/>
    </source>
</evidence>
<dbReference type="InterPro" id="IPR016040">
    <property type="entry name" value="NAD(P)-bd_dom"/>
</dbReference>
<dbReference type="InterPro" id="IPR013445">
    <property type="entry name" value="CDP_4_6_deHydtase"/>
</dbReference>
<reference evidence="2 3" key="1">
    <citation type="submission" date="2015-02" db="EMBL/GenBank/DDBJ databases">
        <title>Single-cell genomics of uncultivated deep-branching MTB reveals a conserved set of magnetosome genes.</title>
        <authorList>
            <person name="Kolinko S."/>
            <person name="Richter M."/>
            <person name="Glockner F.O."/>
            <person name="Brachmann A."/>
            <person name="Schuler D."/>
        </authorList>
    </citation>
    <scope>NUCLEOTIDE SEQUENCE [LARGE SCALE GENOMIC DNA]</scope>
    <source>
        <strain evidence="2">TM-1</strain>
    </source>
</reference>
<dbReference type="Gene3D" id="3.90.25.10">
    <property type="entry name" value="UDP-galactose 4-epimerase, domain 1"/>
    <property type="match status" value="1"/>
</dbReference>
<proteinExistence type="predicted"/>
<gene>
    <name evidence="2" type="ORF">MBAV_005751</name>
</gene>
<dbReference type="AlphaFoldDB" id="A0A0F3GJM5"/>
<dbReference type="InterPro" id="IPR036291">
    <property type="entry name" value="NAD(P)-bd_dom_sf"/>
</dbReference>
<dbReference type="PANTHER" id="PTHR43000">
    <property type="entry name" value="DTDP-D-GLUCOSE 4,6-DEHYDRATASE-RELATED"/>
    <property type="match status" value="1"/>
</dbReference>
<dbReference type="Gene3D" id="3.40.50.720">
    <property type="entry name" value="NAD(P)-binding Rossmann-like Domain"/>
    <property type="match status" value="1"/>
</dbReference>
<dbReference type="CDD" id="cd05252">
    <property type="entry name" value="CDP_GD_SDR_e"/>
    <property type="match status" value="1"/>
</dbReference>
<keyword evidence="3" id="KW-1185">Reference proteome</keyword>
<accession>A0A0F3GJM5</accession>